<dbReference type="Gene3D" id="2.60.40.10">
    <property type="entry name" value="Immunoglobulins"/>
    <property type="match status" value="1"/>
</dbReference>
<evidence type="ECO:0000313" key="6">
    <source>
        <dbReference type="Proteomes" id="UP000473008"/>
    </source>
</evidence>
<gene>
    <name evidence="5" type="ORF">G5S52_23215</name>
</gene>
<dbReference type="PANTHER" id="PTHR36220:SF1">
    <property type="entry name" value="GAMMA TUBULIN COMPLEX COMPONENT C-TERMINAL DOMAIN-CONTAINING PROTEIN"/>
    <property type="match status" value="1"/>
</dbReference>
<dbReference type="InterPro" id="IPR028994">
    <property type="entry name" value="Integrin_alpha_N"/>
</dbReference>
<dbReference type="Pfam" id="PF14312">
    <property type="entry name" value="FG-GAP_2"/>
    <property type="match status" value="7"/>
</dbReference>
<dbReference type="EMBL" id="JAALDL010000036">
    <property type="protein sequence ID" value="NGO00415.1"/>
    <property type="molecule type" value="Genomic_DNA"/>
</dbReference>
<evidence type="ECO:0000256" key="4">
    <source>
        <dbReference type="SAM" id="MobiDB-lite"/>
    </source>
</evidence>
<dbReference type="InterPro" id="IPR011043">
    <property type="entry name" value="Gal_Oxase/kelch_b-propeller"/>
</dbReference>
<sequence length="972" mass="102642">AVADFSEDTVVQDVIEVTASDGVTTTDIVITIGGSQDAIDAFLASNSVISGDFSGQVTERDPGESSTVTGKISVSDPDSTDSPSLVYESVDGTYGTFLLEDGAWYNLNEDRWTYTLNNDSVLVQALAEGQKVEDTFTVKATDGKSQRIVITIVGSDDAPVATGDTSAQINLFLDQGFEGDLYEVRGWRRGDGYSIISGFNGINILTDGTTLQFIDNDSTVDRGGIDYPNFYTYEVDDTQRVIIDGKTYSYMVWNTAKYRFSGRVVTAAQIYVDLDGNGRTPYVWSDSNEYAAFLVPVSGSFVKGTSASTVTGSAETPTLTYTELGATMSSFDASGSIGVTDVDSDNSSVTFDGTGPYEGNFGSLVIVNGTWTYTVNDTAVADFSEDTVVQDVIEVTASDGVTTTDIVITIGGSQAAIDQYLNPQPPESFNLLTVESGSSETLTFPVSLEWEKSELATGYTVCRQNADFDNDCEPLGTTDGALELTIGMTGALSALSSEFFIISTNSVGSASSNLLSLSSTDANDLIASIKASDPSQSARFGYSVSISRDGTVFAAGAPYKNTARGAAYIFRFTDGLWQQEELLTSPNIDANDFYGWAVALSEDGNTLVVGAPQEDGSNLSVSSSSCCYNNDSGNSGAAYVYRFENDAWVFQRYLKADNAGSDDRFGRSVALSSDGNKVLIGAPGEDSSTTGINSISNNLLSRWAGAAYLFSFNGSTWTQDLYIKASNPGSLDKFGESVTMSGDGNTLAVGAVGESSSTTGINTTPNDASTNAGATYVFENSDGSWAQQAYVKASNAGGGDQFGMSVSLSSDGNTLAVGAMYEDSNTTGINSTPNNSLSDTGAAYVFQRNVDSWSQQAYVKASTVHSGMWFGNSVAMSPNGTSLVVGAWREDSSSVGINSTPNVSAPQSGAAYLFNFDGSEWSQGAYLKSPMPDWNEYFGNSVDVSDNNNVIVGAPDEGSSSTGFRSGEVYLY</sequence>
<reference evidence="5 6" key="1">
    <citation type="submission" date="2020-02" db="EMBL/GenBank/DDBJ databases">
        <title>The draft genome of Grimontia sedimenta sp. nov., isolated from benthic sediments near coral reefs south of Kuwait.</title>
        <authorList>
            <person name="Mahmoud H.M."/>
            <person name="Jose L."/>
            <person name="Eapen S."/>
        </authorList>
    </citation>
    <scope>NUCLEOTIDE SEQUENCE [LARGE SCALE GENOMIC DNA]</scope>
    <source>
        <strain evidence="5 6">S25</strain>
    </source>
</reference>
<keyword evidence="2" id="KW-0677">Repeat</keyword>
<feature type="region of interest" description="Disordered" evidence="4">
    <location>
        <begin position="54"/>
        <end position="83"/>
    </location>
</feature>
<dbReference type="Proteomes" id="UP000473008">
    <property type="component" value="Unassembled WGS sequence"/>
</dbReference>
<dbReference type="InterPro" id="IPR013783">
    <property type="entry name" value="Ig-like_fold"/>
</dbReference>
<name>A0A6M1RJV1_9GAMM</name>
<dbReference type="Gene3D" id="2.130.10.130">
    <property type="entry name" value="Integrin alpha, N-terminal"/>
    <property type="match status" value="2"/>
</dbReference>
<dbReference type="PANTHER" id="PTHR36220">
    <property type="entry name" value="UNNAMED PRODUCT"/>
    <property type="match status" value="1"/>
</dbReference>
<dbReference type="SUPFAM" id="SSF50965">
    <property type="entry name" value="Galactose oxidase, central domain"/>
    <property type="match status" value="1"/>
</dbReference>
<dbReference type="InterPro" id="IPR010221">
    <property type="entry name" value="VCBS_dom"/>
</dbReference>
<feature type="compositionally biased region" description="Low complexity" evidence="4">
    <location>
        <begin position="73"/>
        <end position="83"/>
    </location>
</feature>
<dbReference type="NCBIfam" id="TIGR01965">
    <property type="entry name" value="VCBS_repeat"/>
    <property type="match status" value="2"/>
</dbReference>
<evidence type="ECO:0000256" key="3">
    <source>
        <dbReference type="ARBA" id="ARBA00023180"/>
    </source>
</evidence>
<dbReference type="InterPro" id="IPR013517">
    <property type="entry name" value="FG-GAP"/>
</dbReference>
<dbReference type="InterPro" id="IPR013519">
    <property type="entry name" value="Int_alpha_beta-p"/>
</dbReference>
<protein>
    <recommendedName>
        <fullName evidence="7">RapA2 cadherin-like domain-containing protein</fullName>
    </recommendedName>
</protein>
<evidence type="ECO:0000256" key="1">
    <source>
        <dbReference type="ARBA" id="ARBA00022729"/>
    </source>
</evidence>
<keyword evidence="3" id="KW-0325">Glycoprotein</keyword>
<evidence type="ECO:0000313" key="5">
    <source>
        <dbReference type="EMBL" id="NGO00415.1"/>
    </source>
</evidence>
<feature type="non-terminal residue" evidence="5">
    <location>
        <position position="1"/>
    </location>
</feature>
<dbReference type="SMART" id="SM00191">
    <property type="entry name" value="Int_alpha"/>
    <property type="match status" value="6"/>
</dbReference>
<dbReference type="AlphaFoldDB" id="A0A6M1RJV1"/>
<accession>A0A6M1RJV1</accession>
<evidence type="ECO:0008006" key="7">
    <source>
        <dbReference type="Google" id="ProtNLM"/>
    </source>
</evidence>
<dbReference type="RefSeq" id="WP_165018835.1">
    <property type="nucleotide sequence ID" value="NZ_JAALDL010000036.1"/>
</dbReference>
<organism evidence="5 6">
    <name type="scientific">Grimontia sedimenti</name>
    <dbReference type="NCBI Taxonomy" id="2711294"/>
    <lineage>
        <taxon>Bacteria</taxon>
        <taxon>Pseudomonadati</taxon>
        <taxon>Pseudomonadota</taxon>
        <taxon>Gammaproteobacteria</taxon>
        <taxon>Vibrionales</taxon>
        <taxon>Vibrionaceae</taxon>
        <taxon>Grimontia</taxon>
    </lineage>
</organism>
<proteinExistence type="predicted"/>
<keyword evidence="6" id="KW-1185">Reference proteome</keyword>
<dbReference type="PROSITE" id="PS51470">
    <property type="entry name" value="FG_GAP"/>
    <property type="match status" value="1"/>
</dbReference>
<comment type="caution">
    <text evidence="5">The sequence shown here is derived from an EMBL/GenBank/DDBJ whole genome shotgun (WGS) entry which is preliminary data.</text>
</comment>
<keyword evidence="1" id="KW-0732">Signal</keyword>
<evidence type="ECO:0000256" key="2">
    <source>
        <dbReference type="ARBA" id="ARBA00022737"/>
    </source>
</evidence>